<comment type="function">
    <text evidence="9 10">Fluoride-specific ion channel. Important for reducing fluoride concentration in the cell, thus reducing its toxicity.</text>
</comment>
<dbReference type="AlphaFoldDB" id="A0A939LQM6"/>
<organism evidence="11 12">
    <name type="scientific">Actinotalea soli</name>
    <dbReference type="NCBI Taxonomy" id="2819234"/>
    <lineage>
        <taxon>Bacteria</taxon>
        <taxon>Bacillati</taxon>
        <taxon>Actinomycetota</taxon>
        <taxon>Actinomycetes</taxon>
        <taxon>Micrococcales</taxon>
        <taxon>Cellulomonadaceae</taxon>
        <taxon>Actinotalea</taxon>
    </lineage>
</organism>
<dbReference type="RefSeq" id="WP_208054896.1">
    <property type="nucleotide sequence ID" value="NZ_JAGEMK010000002.1"/>
</dbReference>
<feature type="transmembrane region" description="Helical" evidence="10">
    <location>
        <begin position="101"/>
        <end position="122"/>
    </location>
</feature>
<keyword evidence="5 10" id="KW-0472">Membrane</keyword>
<feature type="transmembrane region" description="Helical" evidence="10">
    <location>
        <begin position="31"/>
        <end position="56"/>
    </location>
</feature>
<dbReference type="GO" id="GO:0062054">
    <property type="term" value="F:fluoride channel activity"/>
    <property type="evidence" value="ECO:0007669"/>
    <property type="project" value="UniProtKB-UniRule"/>
</dbReference>
<accession>A0A939LQM6</accession>
<name>A0A939LQM6_9CELL</name>
<reference evidence="11" key="1">
    <citation type="submission" date="2021-03" db="EMBL/GenBank/DDBJ databases">
        <title>Actinotalea soli sp. nov., isolated from soil.</title>
        <authorList>
            <person name="Ping W."/>
            <person name="Zhang J."/>
        </authorList>
    </citation>
    <scope>NUCLEOTIDE SEQUENCE</scope>
    <source>
        <strain evidence="11">BY-33</strain>
    </source>
</reference>
<keyword evidence="3 10" id="KW-0812">Transmembrane</keyword>
<keyword evidence="10" id="KW-0479">Metal-binding</keyword>
<protein>
    <recommendedName>
        <fullName evidence="10">Fluoride-specific ion channel FluC</fullName>
    </recommendedName>
</protein>
<keyword evidence="4 10" id="KW-1133">Transmembrane helix</keyword>
<keyword evidence="10" id="KW-0915">Sodium</keyword>
<evidence type="ECO:0000256" key="2">
    <source>
        <dbReference type="ARBA" id="ARBA00022475"/>
    </source>
</evidence>
<evidence type="ECO:0000256" key="4">
    <source>
        <dbReference type="ARBA" id="ARBA00022989"/>
    </source>
</evidence>
<sequence>MTLLLVALLGGLGAATRFVLDGLVRGRWTHVFPVATTAINVSGSALIGLLTGGLLFHDLDPTVYLVLAVGFCGGYTTFSTAMVETVRLLQTGERRRAVANLLVSLLASLAAAAAGVAALWLMA</sequence>
<dbReference type="PANTHER" id="PTHR28259">
    <property type="entry name" value="FLUORIDE EXPORT PROTEIN 1-RELATED"/>
    <property type="match status" value="1"/>
</dbReference>
<proteinExistence type="inferred from homology"/>
<dbReference type="InterPro" id="IPR003691">
    <property type="entry name" value="FluC"/>
</dbReference>
<feature type="binding site" evidence="10">
    <location>
        <position position="76"/>
    </location>
    <ligand>
        <name>Na(+)</name>
        <dbReference type="ChEBI" id="CHEBI:29101"/>
        <note>structural</note>
    </ligand>
</feature>
<evidence type="ECO:0000256" key="1">
    <source>
        <dbReference type="ARBA" id="ARBA00004651"/>
    </source>
</evidence>
<comment type="activity regulation">
    <text evidence="10">Na(+) is not transported, but it plays an essential structural role and its presence is essential for fluoride channel function.</text>
</comment>
<dbReference type="Pfam" id="PF02537">
    <property type="entry name" value="CRCB"/>
    <property type="match status" value="1"/>
</dbReference>
<comment type="caution">
    <text evidence="11">The sequence shown here is derived from an EMBL/GenBank/DDBJ whole genome shotgun (WGS) entry which is preliminary data.</text>
</comment>
<dbReference type="GO" id="GO:0046872">
    <property type="term" value="F:metal ion binding"/>
    <property type="evidence" value="ECO:0007669"/>
    <property type="project" value="UniProtKB-KW"/>
</dbReference>
<evidence type="ECO:0000256" key="7">
    <source>
        <dbReference type="ARBA" id="ARBA00035120"/>
    </source>
</evidence>
<dbReference type="EMBL" id="JAGEMK010000002">
    <property type="protein sequence ID" value="MBO1751220.1"/>
    <property type="molecule type" value="Genomic_DNA"/>
</dbReference>
<dbReference type="GO" id="GO:0005886">
    <property type="term" value="C:plasma membrane"/>
    <property type="evidence" value="ECO:0007669"/>
    <property type="project" value="UniProtKB-SubCell"/>
</dbReference>
<evidence type="ECO:0000313" key="11">
    <source>
        <dbReference type="EMBL" id="MBO1751220.1"/>
    </source>
</evidence>
<feature type="transmembrane region" description="Helical" evidence="10">
    <location>
        <begin position="63"/>
        <end position="81"/>
    </location>
</feature>
<evidence type="ECO:0000256" key="9">
    <source>
        <dbReference type="ARBA" id="ARBA00049940"/>
    </source>
</evidence>
<keyword evidence="6 10" id="KW-0407">Ion channel</keyword>
<evidence type="ECO:0000256" key="5">
    <source>
        <dbReference type="ARBA" id="ARBA00023136"/>
    </source>
</evidence>
<comment type="similarity">
    <text evidence="7 10">Belongs to the fluoride channel Fluc/FEX (TC 1.A.43) family.</text>
</comment>
<evidence type="ECO:0000256" key="6">
    <source>
        <dbReference type="ARBA" id="ARBA00023303"/>
    </source>
</evidence>
<evidence type="ECO:0000256" key="3">
    <source>
        <dbReference type="ARBA" id="ARBA00022692"/>
    </source>
</evidence>
<dbReference type="Proteomes" id="UP000664209">
    <property type="component" value="Unassembled WGS sequence"/>
</dbReference>
<evidence type="ECO:0000256" key="8">
    <source>
        <dbReference type="ARBA" id="ARBA00035585"/>
    </source>
</evidence>
<dbReference type="HAMAP" id="MF_00454">
    <property type="entry name" value="FluC"/>
    <property type="match status" value="1"/>
</dbReference>
<dbReference type="GO" id="GO:0140114">
    <property type="term" value="P:cellular detoxification of fluoride"/>
    <property type="evidence" value="ECO:0007669"/>
    <property type="project" value="UniProtKB-UniRule"/>
</dbReference>
<feature type="binding site" evidence="10">
    <location>
        <position position="73"/>
    </location>
    <ligand>
        <name>Na(+)</name>
        <dbReference type="ChEBI" id="CHEBI:29101"/>
        <note>structural</note>
    </ligand>
</feature>
<comment type="catalytic activity">
    <reaction evidence="8">
        <text>fluoride(in) = fluoride(out)</text>
        <dbReference type="Rhea" id="RHEA:76159"/>
        <dbReference type="ChEBI" id="CHEBI:17051"/>
    </reaction>
    <physiologicalReaction direction="left-to-right" evidence="8">
        <dbReference type="Rhea" id="RHEA:76160"/>
    </physiologicalReaction>
</comment>
<keyword evidence="12" id="KW-1185">Reference proteome</keyword>
<comment type="subcellular location">
    <subcellularLocation>
        <location evidence="1 10">Cell membrane</location>
        <topology evidence="1 10">Multi-pass membrane protein</topology>
    </subcellularLocation>
</comment>
<evidence type="ECO:0000256" key="10">
    <source>
        <dbReference type="HAMAP-Rule" id="MF_00454"/>
    </source>
</evidence>
<keyword evidence="10" id="KW-0406">Ion transport</keyword>
<keyword evidence="10" id="KW-0813">Transport</keyword>
<gene>
    <name evidence="10" type="primary">fluC</name>
    <name evidence="10" type="synonym">crcB</name>
    <name evidence="11" type="ORF">J4G33_05330</name>
</gene>
<keyword evidence="2 10" id="KW-1003">Cell membrane</keyword>
<dbReference type="PANTHER" id="PTHR28259:SF1">
    <property type="entry name" value="FLUORIDE EXPORT PROTEIN 1-RELATED"/>
    <property type="match status" value="1"/>
</dbReference>
<evidence type="ECO:0000313" key="12">
    <source>
        <dbReference type="Proteomes" id="UP000664209"/>
    </source>
</evidence>